<protein>
    <submittedName>
        <fullName evidence="4">Pilus assembly protein</fullName>
    </submittedName>
</protein>
<proteinExistence type="predicted"/>
<dbReference type="AlphaFoldDB" id="A0AAE3I3M0"/>
<dbReference type="Pfam" id="PF14341">
    <property type="entry name" value="PilX_N"/>
    <property type="match status" value="1"/>
</dbReference>
<dbReference type="EMBL" id="JAOCQJ010000003">
    <property type="protein sequence ID" value="MCT7317094.1"/>
    <property type="molecule type" value="Genomic_DNA"/>
</dbReference>
<name>A0AAE3I3M0_9RALS</name>
<evidence type="ECO:0000313" key="4">
    <source>
        <dbReference type="EMBL" id="MCT7317094.1"/>
    </source>
</evidence>
<dbReference type="InterPro" id="IPR025746">
    <property type="entry name" value="PilX_N_dom"/>
</dbReference>
<reference evidence="4" key="2">
    <citation type="submission" date="2023-02" db="EMBL/GenBank/DDBJ databases">
        <authorList>
            <person name="Lu C.-H."/>
        </authorList>
    </citation>
    <scope>NUCLEOTIDE SEQUENCE</scope>
    <source>
        <strain evidence="4">22TCCZM01-4</strain>
    </source>
</reference>
<dbReference type="RefSeq" id="WP_260773167.1">
    <property type="nucleotide sequence ID" value="NZ_JAOCQH010000004.1"/>
</dbReference>
<evidence type="ECO:0000256" key="1">
    <source>
        <dbReference type="SAM" id="Phobius"/>
    </source>
</evidence>
<keyword evidence="1" id="KW-0812">Transmembrane</keyword>
<reference evidence="4" key="1">
    <citation type="journal article" date="2023" name="Front. Microbiol.">
        <title>Ralstonia chuxiongensis sp. nov., Ralstonia mojiangensis sp. nov., and Ralstonia soli sp. nov., isolated from tobacco fields, are three novel species in the family Burkholderiaceae.</title>
        <authorList>
            <person name="Lu C.H."/>
            <person name="Zhang Y.Y."/>
            <person name="Jiang N."/>
            <person name="Chen W."/>
            <person name="Shao X."/>
            <person name="Zhao Z.M."/>
            <person name="Lu W.L."/>
            <person name="Hu X."/>
            <person name="Xi Y.X."/>
            <person name="Zou S.Y."/>
            <person name="Wei Q.J."/>
            <person name="Lin Z.L."/>
            <person name="Gong L."/>
            <person name="Gai X.T."/>
            <person name="Zhang L.Q."/>
            <person name="Li J.Y."/>
            <person name="Jin Y."/>
            <person name="Xia Z.Y."/>
        </authorList>
    </citation>
    <scope>NUCLEOTIDE SEQUENCE</scope>
    <source>
        <strain evidence="4">22TCCZM01-4</strain>
    </source>
</reference>
<evidence type="ECO:0000313" key="5">
    <source>
        <dbReference type="Proteomes" id="UP001164374"/>
    </source>
</evidence>
<evidence type="ECO:0000259" key="2">
    <source>
        <dbReference type="Pfam" id="PF13681"/>
    </source>
</evidence>
<dbReference type="InterPro" id="IPR025205">
    <property type="entry name" value="PilX/PilW_C"/>
</dbReference>
<dbReference type="Proteomes" id="UP001164374">
    <property type="component" value="Unassembled WGS sequence"/>
</dbReference>
<feature type="domain" description="PilX/PilW C-terminal" evidence="2">
    <location>
        <begin position="107"/>
        <end position="210"/>
    </location>
</feature>
<evidence type="ECO:0000259" key="3">
    <source>
        <dbReference type="Pfam" id="PF14341"/>
    </source>
</evidence>
<dbReference type="Pfam" id="PF13681">
    <property type="entry name" value="PilX"/>
    <property type="match status" value="1"/>
</dbReference>
<sequence length="217" mass="23020">MLLTSLRSGRRDPGFALITALVMLLVITVLALAGARMALDTKRMSRNQRDSDIAFQAAEAALRDAEYDIGNNTAITSRVARFQPDSADGFPVVAGTCNSGTPGPTSARGLCLPSADIDNPVWKTVSWNAGATDPQTVSYGDFTGRPFPTGSGVLPPVKPRYIVELLPDTSNGMAPPAGGTTGPYYLYRITAVGWGPNSSAPVMLQTTYRKLLTPDNK</sequence>
<comment type="caution">
    <text evidence="4">The sequence shown here is derived from an EMBL/GenBank/DDBJ whole genome shotgun (WGS) entry which is preliminary data.</text>
</comment>
<organism evidence="4 5">
    <name type="scientific">Ralstonia mojiangensis</name>
    <dbReference type="NCBI Taxonomy" id="2953895"/>
    <lineage>
        <taxon>Bacteria</taxon>
        <taxon>Pseudomonadati</taxon>
        <taxon>Pseudomonadota</taxon>
        <taxon>Betaproteobacteria</taxon>
        <taxon>Burkholderiales</taxon>
        <taxon>Burkholderiaceae</taxon>
        <taxon>Ralstonia</taxon>
    </lineage>
</organism>
<keyword evidence="1" id="KW-1133">Transmembrane helix</keyword>
<feature type="domain" description="Type 4 fimbrial biogenesis protein PilX N-terminal" evidence="3">
    <location>
        <begin position="14"/>
        <end position="63"/>
    </location>
</feature>
<keyword evidence="1" id="KW-0472">Membrane</keyword>
<accession>A0AAE3I3M0</accession>
<gene>
    <name evidence="4" type="ORF">N5I87_13885</name>
</gene>
<feature type="transmembrane region" description="Helical" evidence="1">
    <location>
        <begin position="15"/>
        <end position="39"/>
    </location>
</feature>